<evidence type="ECO:0000313" key="3">
    <source>
        <dbReference type="Proteomes" id="UP001321475"/>
    </source>
</evidence>
<gene>
    <name evidence="2" type="primary">yncA</name>
    <name evidence="2" type="ORF">GCM10025865_17270</name>
</gene>
<feature type="domain" description="N-acetyltransferase" evidence="1">
    <location>
        <begin position="21"/>
        <end position="185"/>
    </location>
</feature>
<dbReference type="Gene3D" id="3.40.630.30">
    <property type="match status" value="1"/>
</dbReference>
<evidence type="ECO:0000259" key="1">
    <source>
        <dbReference type="PROSITE" id="PS51186"/>
    </source>
</evidence>
<dbReference type="PANTHER" id="PTHR43072:SF8">
    <property type="entry name" value="ACYLTRANSFERASE FABY-RELATED"/>
    <property type="match status" value="1"/>
</dbReference>
<dbReference type="PROSITE" id="PS51186">
    <property type="entry name" value="GNAT"/>
    <property type="match status" value="1"/>
</dbReference>
<keyword evidence="3" id="KW-1185">Reference proteome</keyword>
<dbReference type="Pfam" id="PF00583">
    <property type="entry name" value="Acetyltransf_1"/>
    <property type="match status" value="1"/>
</dbReference>
<organism evidence="2 3">
    <name type="scientific">Paraoerskovia sediminicola</name>
    <dbReference type="NCBI Taxonomy" id="1138587"/>
    <lineage>
        <taxon>Bacteria</taxon>
        <taxon>Bacillati</taxon>
        <taxon>Actinomycetota</taxon>
        <taxon>Actinomycetes</taxon>
        <taxon>Micrococcales</taxon>
        <taxon>Cellulomonadaceae</taxon>
        <taxon>Paraoerskovia</taxon>
    </lineage>
</organism>
<name>A0ABN6XG15_9CELL</name>
<dbReference type="RefSeq" id="WP_286216913.1">
    <property type="nucleotide sequence ID" value="NZ_AP027729.1"/>
</dbReference>
<sequence>MRDGTTDHSSPAATAAGTLPYAVRGATEDDLQGIADVYEHYVRESTATFEEVAPDVEFWRERMASTYAEGWPFVVAVADDGRVVGWAYVGWWRPRPAYRFTVETSIYLLPETAGRGIGSELLERVVEGAAAAGAREAVAVISSGASPASRKLHEKLGFREIGRLTDVGYKHGQWLDTAIMQKHLRPGSDHL</sequence>
<proteinExistence type="predicted"/>
<dbReference type="CDD" id="cd04301">
    <property type="entry name" value="NAT_SF"/>
    <property type="match status" value="1"/>
</dbReference>
<reference evidence="3" key="1">
    <citation type="journal article" date="2019" name="Int. J. Syst. Evol. Microbiol.">
        <title>The Global Catalogue of Microorganisms (GCM) 10K type strain sequencing project: providing services to taxonomists for standard genome sequencing and annotation.</title>
        <authorList>
            <consortium name="The Broad Institute Genomics Platform"/>
            <consortium name="The Broad Institute Genome Sequencing Center for Infectious Disease"/>
            <person name="Wu L."/>
            <person name="Ma J."/>
        </authorList>
    </citation>
    <scope>NUCLEOTIDE SEQUENCE [LARGE SCALE GENOMIC DNA]</scope>
    <source>
        <strain evidence="3">NBRC 108565</strain>
    </source>
</reference>
<accession>A0ABN6XG15</accession>
<dbReference type="InterPro" id="IPR016181">
    <property type="entry name" value="Acyl_CoA_acyltransferase"/>
</dbReference>
<dbReference type="EMBL" id="AP027729">
    <property type="protein sequence ID" value="BDZ42428.1"/>
    <property type="molecule type" value="Genomic_DNA"/>
</dbReference>
<protein>
    <submittedName>
        <fullName evidence="2">N-acetyltransferase</fullName>
    </submittedName>
</protein>
<dbReference type="InterPro" id="IPR000182">
    <property type="entry name" value="GNAT_dom"/>
</dbReference>
<dbReference type="SUPFAM" id="SSF55729">
    <property type="entry name" value="Acyl-CoA N-acyltransferases (Nat)"/>
    <property type="match status" value="1"/>
</dbReference>
<evidence type="ECO:0000313" key="2">
    <source>
        <dbReference type="EMBL" id="BDZ42428.1"/>
    </source>
</evidence>
<dbReference type="Proteomes" id="UP001321475">
    <property type="component" value="Chromosome"/>
</dbReference>
<dbReference type="PANTHER" id="PTHR43072">
    <property type="entry name" value="N-ACETYLTRANSFERASE"/>
    <property type="match status" value="1"/>
</dbReference>